<dbReference type="STRING" id="45354.A0A1L0BR25"/>
<name>A0A1L0BR25_9ASCO</name>
<dbReference type="InterPro" id="IPR001611">
    <property type="entry name" value="Leu-rich_rpt"/>
</dbReference>
<gene>
    <name evidence="1" type="ORF">SAMEA4029010_CIC11G00000001109</name>
</gene>
<dbReference type="PROSITE" id="PS51450">
    <property type="entry name" value="LRR"/>
    <property type="match status" value="1"/>
</dbReference>
<dbReference type="Proteomes" id="UP000182334">
    <property type="component" value="Chromosome III"/>
</dbReference>
<dbReference type="Gene3D" id="3.80.10.10">
    <property type="entry name" value="Ribonuclease Inhibitor"/>
    <property type="match status" value="1"/>
</dbReference>
<accession>A0A1L0BR25</accession>
<sequence length="574" mass="65817">MALPPLPLEIVSKILLYIPLSYLKYFHERLPKGDSLKSIIQGEIYGKLVYVAGNHSDSLEERENTEAHLVPKYSDIIDDHYVASIEELRALARRILKAHVVQMKIIIRTHRTLQTFLDFCNQYPEFISEIPSICVVGEAQSLRLLTNVIYWENITHLELIQGEEFTMNLCPPHLEKFSIVFLDQPTQIMKGWPKTLKSIKIQDARCAKSILLPDSLQELICHDSMELWTTYPSSLRLLDLSHSISDVSCIHIPSQVRDLSLQFCDLKDEDLRQIRFPPQLKRLDLKYNSIRSLADVLFPSSLIMIDVQGCLINRLDDMCLPDGLQELYVGSNQLKSLDNVIFPQLKLLDISAKNKDHNIFNFSKVRFPSSLESLLADGHKTKDWSKVTLPIGLKRWTFSTVEDSRYLLFPSNLEVLFIEFPESSQSKFCDLKLPSTLQEISLHHGVSSDFHWNLPLLSTMSIKDCKGPIQFPSSLIELNIQGLCDQMFRNVQLPCGLRKLTSTYPFAKYPESLTDLEVHLPGNKYSEIPRGLRRVQHPPQLRPSLEQKFPGIPILDATSSDLNEYFNTAEIDWS</sequence>
<dbReference type="AlphaFoldDB" id="A0A1L0BR25"/>
<dbReference type="PANTHER" id="PTHR32134">
    <property type="entry name" value="FNIP REPEAT-CONTAINING PROTEIN"/>
    <property type="match status" value="1"/>
</dbReference>
<evidence type="ECO:0000313" key="1">
    <source>
        <dbReference type="EMBL" id="SGZ52658.1"/>
    </source>
</evidence>
<dbReference type="InterPro" id="IPR051251">
    <property type="entry name" value="STK_FNIP-Repeat"/>
</dbReference>
<dbReference type="SUPFAM" id="SSF52058">
    <property type="entry name" value="L domain-like"/>
    <property type="match status" value="1"/>
</dbReference>
<dbReference type="InterPro" id="IPR032675">
    <property type="entry name" value="LRR_dom_sf"/>
</dbReference>
<dbReference type="PANTHER" id="PTHR32134:SF169">
    <property type="entry name" value="FNIP REPEAT-CONTAINING PROTEIN-RELATED"/>
    <property type="match status" value="1"/>
</dbReference>
<dbReference type="EMBL" id="LT635758">
    <property type="protein sequence ID" value="SGZ52658.1"/>
    <property type="molecule type" value="Genomic_DNA"/>
</dbReference>
<organism evidence="1 2">
    <name type="scientific">Sungouiella intermedia</name>
    <dbReference type="NCBI Taxonomy" id="45354"/>
    <lineage>
        <taxon>Eukaryota</taxon>
        <taxon>Fungi</taxon>
        <taxon>Dikarya</taxon>
        <taxon>Ascomycota</taxon>
        <taxon>Saccharomycotina</taxon>
        <taxon>Pichiomycetes</taxon>
        <taxon>Metschnikowiaceae</taxon>
        <taxon>Sungouiella</taxon>
    </lineage>
</organism>
<keyword evidence="2" id="KW-1185">Reference proteome</keyword>
<proteinExistence type="predicted"/>
<reference evidence="1 2" key="1">
    <citation type="submission" date="2016-10" db="EMBL/GenBank/DDBJ databases">
        <authorList>
            <person name="de Groot N.N."/>
        </authorList>
    </citation>
    <scope>NUCLEOTIDE SEQUENCE [LARGE SCALE GENOMIC DNA]</scope>
    <source>
        <strain evidence="1 2">CBS 141442</strain>
    </source>
</reference>
<evidence type="ECO:0000313" key="2">
    <source>
        <dbReference type="Proteomes" id="UP000182334"/>
    </source>
</evidence>
<protein>
    <submittedName>
        <fullName evidence="1">CIC11C00000001109</fullName>
    </submittedName>
</protein>
<dbReference type="OrthoDB" id="7451790at2759"/>